<reference evidence="1" key="1">
    <citation type="journal article" date="2016" name="Front. Microbiol.">
        <title>Genome Sequence of the Piezophilic, Mesophilic Sulfate-Reducing Bacterium Desulfovibrio indicus J2T.</title>
        <authorList>
            <person name="Cao J."/>
            <person name="Maignien L."/>
            <person name="Shao Z."/>
            <person name="Alain K."/>
            <person name="Jebbar M."/>
        </authorList>
    </citation>
    <scope>NUCLEOTIDE SEQUENCE</scope>
    <source>
        <strain evidence="1">DSM 16372</strain>
    </source>
</reference>
<evidence type="ECO:0000313" key="1">
    <source>
        <dbReference type="EMBL" id="GJD91993.1"/>
    </source>
</evidence>
<evidence type="ECO:0000313" key="2">
    <source>
        <dbReference type="Proteomes" id="UP001055247"/>
    </source>
</evidence>
<dbReference type="EMBL" id="BPQO01000035">
    <property type="protein sequence ID" value="GJD91993.1"/>
    <property type="molecule type" value="Genomic_DNA"/>
</dbReference>
<organism evidence="1 2">
    <name type="scientific">Methylobacterium hispanicum</name>
    <dbReference type="NCBI Taxonomy" id="270350"/>
    <lineage>
        <taxon>Bacteria</taxon>
        <taxon>Pseudomonadati</taxon>
        <taxon>Pseudomonadota</taxon>
        <taxon>Alphaproteobacteria</taxon>
        <taxon>Hyphomicrobiales</taxon>
        <taxon>Methylobacteriaceae</taxon>
        <taxon>Methylobacterium</taxon>
    </lineage>
</organism>
<proteinExistence type="predicted"/>
<sequence length="144" mass="15986">MRSGPDAGGCGPANPTAEATVFFDGSCPLCRAEIDHYRRSAGAERVAFVDVAGEGSAERLGPGLTRDAALRRFHLRDRDGQLLSGAAAFARLWTVLPRWRWLGRLIALRLRDGRPVLPIAELFYRLSLPLRPRLARLLTRLRLL</sequence>
<dbReference type="RefSeq" id="WP_066922193.1">
    <property type="nucleotide sequence ID" value="NZ_BPQO01000035.1"/>
</dbReference>
<keyword evidence="2" id="KW-1185">Reference proteome</keyword>
<comment type="caution">
    <text evidence="1">The sequence shown here is derived from an EMBL/GenBank/DDBJ whole genome shotgun (WGS) entry which is preliminary data.</text>
</comment>
<dbReference type="PANTHER" id="PTHR34290">
    <property type="entry name" value="SI:CH73-390P7.2"/>
    <property type="match status" value="1"/>
</dbReference>
<protein>
    <recommendedName>
        <fullName evidence="3">Thiol-disulfide oxidoreductase</fullName>
    </recommendedName>
</protein>
<accession>A0AAV4ZV49</accession>
<dbReference type="Proteomes" id="UP001055247">
    <property type="component" value="Unassembled WGS sequence"/>
</dbReference>
<dbReference type="GO" id="GO:0015035">
    <property type="term" value="F:protein-disulfide reductase activity"/>
    <property type="evidence" value="ECO:0007669"/>
    <property type="project" value="InterPro"/>
</dbReference>
<dbReference type="AlphaFoldDB" id="A0AAV4ZV49"/>
<dbReference type="PANTHER" id="PTHR34290:SF2">
    <property type="entry name" value="OS04G0668800 PROTEIN"/>
    <property type="match status" value="1"/>
</dbReference>
<reference evidence="1" key="2">
    <citation type="submission" date="2021-08" db="EMBL/GenBank/DDBJ databases">
        <authorList>
            <person name="Tani A."/>
            <person name="Ola A."/>
            <person name="Ogura Y."/>
            <person name="Katsura K."/>
            <person name="Hayashi T."/>
        </authorList>
    </citation>
    <scope>NUCLEOTIDE SEQUENCE</scope>
    <source>
        <strain evidence="1">DSM 16372</strain>
    </source>
</reference>
<dbReference type="Pfam" id="PF04134">
    <property type="entry name" value="DCC1-like"/>
    <property type="match status" value="1"/>
</dbReference>
<dbReference type="InterPro" id="IPR007263">
    <property type="entry name" value="DCC1-like"/>
</dbReference>
<evidence type="ECO:0008006" key="3">
    <source>
        <dbReference type="Google" id="ProtNLM"/>
    </source>
</evidence>
<dbReference type="InterPro" id="IPR044691">
    <property type="entry name" value="DCC1_Trx"/>
</dbReference>
<gene>
    <name evidence="1" type="ORF">BHAOGJBA_5546</name>
</gene>
<name>A0AAV4ZV49_9HYPH</name>